<keyword evidence="4" id="KW-1185">Reference proteome</keyword>
<dbReference type="EMBL" id="CP098747">
    <property type="protein sequence ID" value="USG62466.1"/>
    <property type="molecule type" value="Genomic_DNA"/>
</dbReference>
<reference evidence="3" key="1">
    <citation type="submission" date="2022-06" db="EMBL/GenBank/DDBJ databases">
        <title>Sneathiella actinostolidae sp. nov., isolated from a sea anemonein the Western Pacific Ocean.</title>
        <authorList>
            <person name="Wei M.J."/>
        </authorList>
    </citation>
    <scope>NUCLEOTIDE SEQUENCE</scope>
    <source>
        <strain evidence="3">PHK-P5</strain>
    </source>
</reference>
<organism evidence="3 4">
    <name type="scientific">Sneathiella marina</name>
    <dbReference type="NCBI Taxonomy" id="2950108"/>
    <lineage>
        <taxon>Bacteria</taxon>
        <taxon>Pseudomonadati</taxon>
        <taxon>Pseudomonadota</taxon>
        <taxon>Alphaproteobacteria</taxon>
        <taxon>Sneathiellales</taxon>
        <taxon>Sneathiellaceae</taxon>
        <taxon>Sneathiella</taxon>
    </lineage>
</organism>
<name>A0ABY4W5J7_9PROT</name>
<feature type="compositionally biased region" description="Basic and acidic residues" evidence="1">
    <location>
        <begin position="522"/>
        <end position="536"/>
    </location>
</feature>
<dbReference type="Pfam" id="PF02538">
    <property type="entry name" value="Hydantoinase_B"/>
    <property type="match status" value="1"/>
</dbReference>
<gene>
    <name evidence="3" type="ORF">NBZ79_05695</name>
</gene>
<protein>
    <submittedName>
        <fullName evidence="3">Hydantoinase B/oxoprolinase family protein</fullName>
    </submittedName>
</protein>
<dbReference type="PANTHER" id="PTHR11365">
    <property type="entry name" value="5-OXOPROLINASE RELATED"/>
    <property type="match status" value="1"/>
</dbReference>
<evidence type="ECO:0000256" key="1">
    <source>
        <dbReference type="SAM" id="MobiDB-lite"/>
    </source>
</evidence>
<feature type="domain" description="Hydantoinase B/oxoprolinase" evidence="2">
    <location>
        <begin position="6"/>
        <end position="523"/>
    </location>
</feature>
<dbReference type="RefSeq" id="WP_251936228.1">
    <property type="nucleotide sequence ID" value="NZ_CP098747.1"/>
</dbReference>
<evidence type="ECO:0000259" key="2">
    <source>
        <dbReference type="Pfam" id="PF02538"/>
    </source>
</evidence>
<accession>A0ABY4W5J7</accession>
<proteinExistence type="predicted"/>
<evidence type="ECO:0000313" key="4">
    <source>
        <dbReference type="Proteomes" id="UP001056291"/>
    </source>
</evidence>
<evidence type="ECO:0000313" key="3">
    <source>
        <dbReference type="EMBL" id="USG62466.1"/>
    </source>
</evidence>
<dbReference type="InterPro" id="IPR045079">
    <property type="entry name" value="Oxoprolinase-like"/>
</dbReference>
<dbReference type="InterPro" id="IPR003692">
    <property type="entry name" value="Hydantoinase_B"/>
</dbReference>
<dbReference type="PANTHER" id="PTHR11365:SF23">
    <property type="entry name" value="HYPOTHETICAL 5-OXOPROLINASE (EUROFUNG)-RELATED"/>
    <property type="match status" value="1"/>
</dbReference>
<sequence>MALSSVDHAIINRALIAASHEMGSKLIRSAHSPIVREAQDCSAAIINRQGKVVAQAELTAIQLGSIAQTLAPCLALFPVETIREGDFFINNDPYHGGQHIQDIFIFTPIFYDAVLIGFSASVVHHIDLGGGAPGLNPYADDVHQEGLIFPPTLYNLEHDWNGGPLERFITANVRMPDATIGDINAQFAANLIGAKRLIALVERYNVEQLSEAMDAMLDYSERRVRNAVRKLPNGTYYADAAVDDDGVNKTPLVIRTQLTVEDESLKISFEGTNSQVATNLNCPLASTVAAVVACAKSVLTDSDIPFNDGVGRVIEVSAPFGSLLNPSPPAPVRARLLASHRVFNAVMKALVQVAPDKVIAEGFDTTTPVCLSRIEGNDYNIYLEILGGGYGAGENNDGCDGVDSPLSNCANIPIESLEMDYRFLRIENYSLIPDSGGDGKHRGGLGFERSYRVLQEGVSFATYSDRFEIGPEGLFGGKPGGLASMFIDRNGEKIDLTSKMGCDLQKGDLLVIRTGGGAGYGEPEKRSADRIEHDVSEGLTRLQNR</sequence>
<dbReference type="Proteomes" id="UP001056291">
    <property type="component" value="Chromosome"/>
</dbReference>
<feature type="region of interest" description="Disordered" evidence="1">
    <location>
        <begin position="519"/>
        <end position="545"/>
    </location>
</feature>